<evidence type="ECO:0000313" key="1">
    <source>
        <dbReference type="Proteomes" id="UP000000437"/>
    </source>
</evidence>
<accession>A0AC58G257</accession>
<proteinExistence type="predicted"/>
<sequence length="239" mass="26680">MAEEHCLCLFIGEVLITEIGRIQRFAGMCTNHFSMMNVHLAHPVMGNLLYFFDTVDIILDTETAHPDLEVSTNGKAVRDSGRNSGKSRGLNRFDQDGGILGKSSITSGRAFWMVDVGRKVGWQLGVMREGANMKGKISYKPSKGYWVIVLCGSNMYGAFEDPPIMLQLSSNPQKLGVYVDCEAALVSFYDMEAQTHIYTYRECRFNGAIRPYFNPHVNRDGNNGSPLVICDVKHSDFCT</sequence>
<keyword evidence="1" id="KW-1185">Reference proteome</keyword>
<dbReference type="RefSeq" id="XP_073763821.1">
    <property type="nucleotide sequence ID" value="XM_073907720.1"/>
</dbReference>
<gene>
    <name evidence="2" type="primary">LOC141375028</name>
</gene>
<dbReference type="Proteomes" id="UP000000437">
    <property type="component" value="Chromosome 7"/>
</dbReference>
<organism evidence="1 2">
    <name type="scientific">Danio rerio</name>
    <name type="common">Zebrafish</name>
    <name type="synonym">Brachydanio rerio</name>
    <dbReference type="NCBI Taxonomy" id="7955"/>
    <lineage>
        <taxon>Eukaryota</taxon>
        <taxon>Metazoa</taxon>
        <taxon>Chordata</taxon>
        <taxon>Craniata</taxon>
        <taxon>Vertebrata</taxon>
        <taxon>Euteleostomi</taxon>
        <taxon>Actinopterygii</taxon>
        <taxon>Neopterygii</taxon>
        <taxon>Teleostei</taxon>
        <taxon>Ostariophysi</taxon>
        <taxon>Cypriniformes</taxon>
        <taxon>Danionidae</taxon>
        <taxon>Danioninae</taxon>
        <taxon>Danio</taxon>
    </lineage>
</organism>
<name>A0AC58G257_DANRE</name>
<evidence type="ECO:0000313" key="2">
    <source>
        <dbReference type="RefSeq" id="XP_073763821.1"/>
    </source>
</evidence>
<reference evidence="2" key="1">
    <citation type="submission" date="2025-08" db="UniProtKB">
        <authorList>
            <consortium name="RefSeq"/>
        </authorList>
    </citation>
    <scope>IDENTIFICATION</scope>
    <source>
        <strain evidence="2">Tuebingen</strain>
        <tissue evidence="2">Fibroblasts and whole tissue</tissue>
    </source>
</reference>
<protein>
    <submittedName>
        <fullName evidence="2">Pyrin-like</fullName>
    </submittedName>
</protein>